<proteinExistence type="predicted"/>
<comment type="caution">
    <text evidence="1">The sequence shown here is derived from an EMBL/GenBank/DDBJ whole genome shotgun (WGS) entry which is preliminary data.</text>
</comment>
<name>A0A120A1B6_9BACE</name>
<evidence type="ECO:0008006" key="3">
    <source>
        <dbReference type="Google" id="ProtNLM"/>
    </source>
</evidence>
<reference evidence="1 2" key="1">
    <citation type="journal article" date="2019" name="Nat. Med.">
        <title>A library of human gut bacterial isolates paired with longitudinal multiomics data enables mechanistic microbiome research.</title>
        <authorList>
            <person name="Poyet M."/>
            <person name="Groussin M."/>
            <person name="Gibbons S.M."/>
            <person name="Avila-Pacheco J."/>
            <person name="Jiang X."/>
            <person name="Kearney S.M."/>
            <person name="Perrotta A.R."/>
            <person name="Berdy B."/>
            <person name="Zhao S."/>
            <person name="Lieberman T.D."/>
            <person name="Swanson P.K."/>
            <person name="Smith M."/>
            <person name="Roesemann S."/>
            <person name="Alexander J.E."/>
            <person name="Rich S.A."/>
            <person name="Livny J."/>
            <person name="Vlamakis H."/>
            <person name="Clish C."/>
            <person name="Bullock K."/>
            <person name="Deik A."/>
            <person name="Scott J."/>
            <person name="Pierce K.A."/>
            <person name="Xavier R.J."/>
            <person name="Alm E.J."/>
        </authorList>
    </citation>
    <scope>NUCLEOTIDE SEQUENCE [LARGE SCALE GENOMIC DNA]</scope>
    <source>
        <strain evidence="1 2">BIOML-A6</strain>
    </source>
</reference>
<dbReference type="EMBL" id="VVYV01000011">
    <property type="protein sequence ID" value="KAA5420101.1"/>
    <property type="molecule type" value="Genomic_DNA"/>
</dbReference>
<dbReference type="InterPro" id="IPR032320">
    <property type="entry name" value="GH18_BT1044-like"/>
</dbReference>
<evidence type="ECO:0000313" key="1">
    <source>
        <dbReference type="EMBL" id="KAA5420101.1"/>
    </source>
</evidence>
<dbReference type="AlphaFoldDB" id="A0A120A1B6"/>
<evidence type="ECO:0000313" key="2">
    <source>
        <dbReference type="Proteomes" id="UP000448877"/>
    </source>
</evidence>
<dbReference type="RefSeq" id="WP_007215454.1">
    <property type="nucleotide sequence ID" value="NZ_CABMLT010000021.1"/>
</dbReference>
<accession>A0A120A1B6</accession>
<dbReference type="Proteomes" id="UP000448877">
    <property type="component" value="Unassembled WGS sequence"/>
</dbReference>
<dbReference type="Pfam" id="PF16141">
    <property type="entry name" value="GH18_BT1044-like"/>
    <property type="match status" value="1"/>
</dbReference>
<dbReference type="PROSITE" id="PS51257">
    <property type="entry name" value="PROKAR_LIPOPROTEIN"/>
    <property type="match status" value="1"/>
</dbReference>
<sequence>MKRNKSNKIFGALLPILTMVLLVSCTDVESIDINRPGLEEQSPELYAKYLENLNTYKRSDDHKVAYAWFDNSVKAPYSRAHHISDIPDSLDVVSMMYPADLAEFELTDMATVRRKGTKVVYTISFDRIQKEYTDKVKEGVETGTFSVYLKAEVDRLISYESSFDGIIAEYKGKNPIYMSAADKEEAKANQDIFWGAVMAWKQANTNKLLTFQGYPENLIGQSVLSECRHIILATDDVDAVEELSVVARKAMLSAGTPTDRFVVAVSTISMDAADTKTGFYEKARAIKEAAYWITEPSADYTRAGIAIYNIQNDYYNADAIYPCVKEAINIMNPSPRK</sequence>
<dbReference type="GeneID" id="66309929"/>
<organism evidence="1 2">
    <name type="scientific">Bacteroides cellulosilyticus</name>
    <dbReference type="NCBI Taxonomy" id="246787"/>
    <lineage>
        <taxon>Bacteria</taxon>
        <taxon>Pseudomonadati</taxon>
        <taxon>Bacteroidota</taxon>
        <taxon>Bacteroidia</taxon>
        <taxon>Bacteroidales</taxon>
        <taxon>Bacteroidaceae</taxon>
        <taxon>Bacteroides</taxon>
    </lineage>
</organism>
<protein>
    <recommendedName>
        <fullName evidence="3">Glycoside hydrolase Family 18, chitinase_18</fullName>
    </recommendedName>
</protein>
<gene>
    <name evidence="1" type="ORF">F2Y81_08470</name>
</gene>